<keyword evidence="5" id="KW-0539">Nucleus</keyword>
<dbReference type="Gene3D" id="2.40.330.10">
    <property type="entry name" value="DNA-binding pseudobarrel domain"/>
    <property type="match status" value="1"/>
</dbReference>
<sequence length="235" mass="26606">MKLAGDLRSTAQLLHAIERRSTILRVGADRPTEQIAPPLAHINDADHFVDDERLIVLDLPHPIICTLYMPPTLQASKYSIASKPPSISKLLCISLRLLTMSLIFEIPKTLTKNDVEEKVGLPVKIMKHMGEHSVDLIVFDMWGQQWPLKYYTRPTGDRRIPVLRAGWLKYVKDKGVRPGDEFIFSGHQVAGADGVPEMRYMIQVKRQIMTLEGELVSVEVVKNLTPMTFRGEPMI</sequence>
<keyword evidence="8" id="KW-1185">Reference proteome</keyword>
<accession>A0A5C7I8R3</accession>
<evidence type="ECO:0000256" key="2">
    <source>
        <dbReference type="ARBA" id="ARBA00023015"/>
    </source>
</evidence>
<organism evidence="7 8">
    <name type="scientific">Acer yangbiense</name>
    <dbReference type="NCBI Taxonomy" id="1000413"/>
    <lineage>
        <taxon>Eukaryota</taxon>
        <taxon>Viridiplantae</taxon>
        <taxon>Streptophyta</taxon>
        <taxon>Embryophyta</taxon>
        <taxon>Tracheophyta</taxon>
        <taxon>Spermatophyta</taxon>
        <taxon>Magnoliopsida</taxon>
        <taxon>eudicotyledons</taxon>
        <taxon>Gunneridae</taxon>
        <taxon>Pentapetalae</taxon>
        <taxon>rosids</taxon>
        <taxon>malvids</taxon>
        <taxon>Sapindales</taxon>
        <taxon>Sapindaceae</taxon>
        <taxon>Hippocastanoideae</taxon>
        <taxon>Acereae</taxon>
        <taxon>Acer</taxon>
    </lineage>
</organism>
<evidence type="ECO:0000256" key="1">
    <source>
        <dbReference type="ARBA" id="ARBA00004123"/>
    </source>
</evidence>
<dbReference type="Proteomes" id="UP000323000">
    <property type="component" value="Chromosome 3"/>
</dbReference>
<dbReference type="GO" id="GO:0005634">
    <property type="term" value="C:nucleus"/>
    <property type="evidence" value="ECO:0007669"/>
    <property type="project" value="UniProtKB-SubCell"/>
</dbReference>
<gene>
    <name evidence="7" type="ORF">EZV62_006384</name>
</gene>
<evidence type="ECO:0000256" key="4">
    <source>
        <dbReference type="ARBA" id="ARBA00023163"/>
    </source>
</evidence>
<feature type="domain" description="TF-B3" evidence="6">
    <location>
        <begin position="104"/>
        <end position="206"/>
    </location>
</feature>
<dbReference type="CDD" id="cd10017">
    <property type="entry name" value="B3_DNA"/>
    <property type="match status" value="1"/>
</dbReference>
<dbReference type="GO" id="GO:0003677">
    <property type="term" value="F:DNA binding"/>
    <property type="evidence" value="ECO:0007669"/>
    <property type="project" value="UniProtKB-KW"/>
</dbReference>
<keyword evidence="3" id="KW-0238">DNA-binding</keyword>
<name>A0A5C7I8R3_9ROSI</name>
<dbReference type="SUPFAM" id="SSF101936">
    <property type="entry name" value="DNA-binding pseudobarrel domain"/>
    <property type="match status" value="1"/>
</dbReference>
<keyword evidence="4" id="KW-0804">Transcription</keyword>
<evidence type="ECO:0000256" key="3">
    <source>
        <dbReference type="ARBA" id="ARBA00023125"/>
    </source>
</evidence>
<evidence type="ECO:0000313" key="8">
    <source>
        <dbReference type="Proteomes" id="UP000323000"/>
    </source>
</evidence>
<dbReference type="AlphaFoldDB" id="A0A5C7I8R3"/>
<proteinExistence type="predicted"/>
<reference evidence="8" key="1">
    <citation type="journal article" date="2019" name="Gigascience">
        <title>De novo genome assembly of the endangered Acer yangbiense, a plant species with extremely small populations endemic to Yunnan Province, China.</title>
        <authorList>
            <person name="Yang J."/>
            <person name="Wariss H.M."/>
            <person name="Tao L."/>
            <person name="Zhang R."/>
            <person name="Yun Q."/>
            <person name="Hollingsworth P."/>
            <person name="Dao Z."/>
            <person name="Luo G."/>
            <person name="Guo H."/>
            <person name="Ma Y."/>
            <person name="Sun W."/>
        </authorList>
    </citation>
    <scope>NUCLEOTIDE SEQUENCE [LARGE SCALE GENOMIC DNA]</scope>
    <source>
        <strain evidence="8">cv. Malutang</strain>
    </source>
</reference>
<comment type="caution">
    <text evidence="7">The sequence shown here is derived from an EMBL/GenBank/DDBJ whole genome shotgun (WGS) entry which is preliminary data.</text>
</comment>
<dbReference type="PROSITE" id="PS50863">
    <property type="entry name" value="B3"/>
    <property type="match status" value="1"/>
</dbReference>
<dbReference type="Pfam" id="PF02362">
    <property type="entry name" value="B3"/>
    <property type="match status" value="1"/>
</dbReference>
<protein>
    <recommendedName>
        <fullName evidence="6">TF-B3 domain-containing protein</fullName>
    </recommendedName>
</protein>
<evidence type="ECO:0000256" key="5">
    <source>
        <dbReference type="ARBA" id="ARBA00023242"/>
    </source>
</evidence>
<dbReference type="InterPro" id="IPR003340">
    <property type="entry name" value="B3_DNA-bd"/>
</dbReference>
<evidence type="ECO:0000259" key="6">
    <source>
        <dbReference type="PROSITE" id="PS50863"/>
    </source>
</evidence>
<dbReference type="InterPro" id="IPR015300">
    <property type="entry name" value="DNA-bd_pseudobarrel_sf"/>
</dbReference>
<dbReference type="OrthoDB" id="1785089at2759"/>
<keyword evidence="2" id="KW-0805">Transcription regulation</keyword>
<dbReference type="EMBL" id="VAHF01000003">
    <property type="protein sequence ID" value="TXG65109.1"/>
    <property type="molecule type" value="Genomic_DNA"/>
</dbReference>
<evidence type="ECO:0000313" key="7">
    <source>
        <dbReference type="EMBL" id="TXG65109.1"/>
    </source>
</evidence>
<comment type="subcellular location">
    <subcellularLocation>
        <location evidence="1">Nucleus</location>
    </subcellularLocation>
</comment>